<evidence type="ECO:0000256" key="3">
    <source>
        <dbReference type="ARBA" id="ARBA00023015"/>
    </source>
</evidence>
<evidence type="ECO:0000256" key="6">
    <source>
        <dbReference type="ARBA" id="ARBA00023242"/>
    </source>
</evidence>
<dbReference type="GeneID" id="89930657"/>
<dbReference type="Proteomes" id="UP001337655">
    <property type="component" value="Unassembled WGS sequence"/>
</dbReference>
<keyword evidence="4" id="KW-0238">DNA-binding</keyword>
<dbReference type="GO" id="GO:0003677">
    <property type="term" value="F:DNA binding"/>
    <property type="evidence" value="ECO:0007669"/>
    <property type="project" value="UniProtKB-KW"/>
</dbReference>
<dbReference type="InterPro" id="IPR007219">
    <property type="entry name" value="XnlR_reg_dom"/>
</dbReference>
<keyword evidence="3" id="KW-0805">Transcription regulation</keyword>
<keyword evidence="5" id="KW-0804">Transcription</keyword>
<evidence type="ECO:0000256" key="7">
    <source>
        <dbReference type="SAM" id="MobiDB-lite"/>
    </source>
</evidence>
<sequence>MDLASADQRSIKSETTATTAAGSSGPAPKPKQRSRRKHNEVEDDPSKRKCVSTAYHRRKGVYKHDADDSKTRNSTLNTLVSAILNLQEHEAFDLVREIRACESLDAVAAKVSEKEYGLTPEADDEGQNVDDNGVAQLPPFERQVYGKMADLQLDDGSVRYIGGTSHLLHINEDQLTDDAEDYIQQENAVTSWTRVTSDPELVLHLLNMYFTWHYAYFCTLTKTLFYRDFLLGYAPSTKRKTHYCTPLLVNAMLALGCHFTSRRGAREDPSDSATAGDHFFREAKRLILEGDLHEVPRLTTVQALALMSVREAGCAREAKGWVYSGMSFRMACDMGLNLNTGQLTKAKHTDNAEAEEDVRRITFWGCFLFDKCWSNYLGRLPQLPTSIITAPKPEVFPEEDSAQWTPYSDSGFSQAHAQPARTRAVALQISKLCEISSDLMNYFYNPMDMDKPRGRSAELKMLSSIHTRLESWRRDLPKEMEPREGGLSSVLTMHMFFQLLFIHLFRPFLKYTQNTSPLPQTVSPRKLCTQAAQTISKLMRLYKRSHGLRQICNICVYIVHSACTIHLLNLPDKNARRDFVHGVKHLEEIAEGWLCARRTLGILSMLARKWKVELPEEAATVLARTDSKFGRYASDTPSPERSSAMQPQQFAVQQTQPAPAPPPTTNGYSGYAPTSNAMPGLQQQMPSNGGSANYNPPASQEPRTQGFSVPKTSSPSDMFGGVEQLVRDSHRWVERDQTQLANGFENWTGFDVDPSVWANGTMPMAAPMTGASVAPAMGMPAAQAGMYGMGGNAYPGMDWGNGAFGYGNVGYNVDEWYDL</sequence>
<feature type="compositionally biased region" description="Polar residues" evidence="7">
    <location>
        <begin position="635"/>
        <end position="645"/>
    </location>
</feature>
<evidence type="ECO:0000256" key="4">
    <source>
        <dbReference type="ARBA" id="ARBA00023125"/>
    </source>
</evidence>
<feature type="region of interest" description="Disordered" evidence="7">
    <location>
        <begin position="1"/>
        <end position="72"/>
    </location>
</feature>
<keyword evidence="1" id="KW-0479">Metal-binding</keyword>
<dbReference type="CDD" id="cd12148">
    <property type="entry name" value="fungal_TF_MHR"/>
    <property type="match status" value="1"/>
</dbReference>
<dbReference type="RefSeq" id="XP_064655370.1">
    <property type="nucleotide sequence ID" value="XM_064806553.1"/>
</dbReference>
<keyword evidence="10" id="KW-1185">Reference proteome</keyword>
<comment type="caution">
    <text evidence="9">The sequence shown here is derived from an EMBL/GenBank/DDBJ whole genome shotgun (WGS) entry which is preliminary data.</text>
</comment>
<dbReference type="AlphaFoldDB" id="A0AAV9P1L6"/>
<evidence type="ECO:0000259" key="8">
    <source>
        <dbReference type="SMART" id="SM00906"/>
    </source>
</evidence>
<proteinExistence type="predicted"/>
<dbReference type="PANTHER" id="PTHR31313:SF81">
    <property type="entry name" value="TY1 ENHANCER ACTIVATOR"/>
    <property type="match status" value="1"/>
</dbReference>
<gene>
    <name evidence="9" type="ORF">LTR77_009325</name>
</gene>
<dbReference type="GO" id="GO:0006351">
    <property type="term" value="P:DNA-templated transcription"/>
    <property type="evidence" value="ECO:0007669"/>
    <property type="project" value="InterPro"/>
</dbReference>
<accession>A0AAV9P1L6</accession>
<evidence type="ECO:0000256" key="1">
    <source>
        <dbReference type="ARBA" id="ARBA00022723"/>
    </source>
</evidence>
<evidence type="ECO:0000256" key="2">
    <source>
        <dbReference type="ARBA" id="ARBA00022833"/>
    </source>
</evidence>
<name>A0AAV9P1L6_9PEZI</name>
<evidence type="ECO:0000313" key="9">
    <source>
        <dbReference type="EMBL" id="KAK5165227.1"/>
    </source>
</evidence>
<feature type="compositionally biased region" description="Low complexity" evidence="7">
    <location>
        <begin position="15"/>
        <end position="26"/>
    </location>
</feature>
<dbReference type="GO" id="GO:0008270">
    <property type="term" value="F:zinc ion binding"/>
    <property type="evidence" value="ECO:0007669"/>
    <property type="project" value="InterPro"/>
</dbReference>
<dbReference type="Pfam" id="PF04082">
    <property type="entry name" value="Fungal_trans"/>
    <property type="match status" value="1"/>
</dbReference>
<feature type="region of interest" description="Disordered" evidence="7">
    <location>
        <begin position="630"/>
        <end position="718"/>
    </location>
</feature>
<feature type="compositionally biased region" description="Low complexity" evidence="7">
    <location>
        <begin position="646"/>
        <end position="657"/>
    </location>
</feature>
<evidence type="ECO:0000256" key="5">
    <source>
        <dbReference type="ARBA" id="ARBA00023163"/>
    </source>
</evidence>
<organism evidence="9 10">
    <name type="scientific">Saxophila tyrrhenica</name>
    <dbReference type="NCBI Taxonomy" id="1690608"/>
    <lineage>
        <taxon>Eukaryota</taxon>
        <taxon>Fungi</taxon>
        <taxon>Dikarya</taxon>
        <taxon>Ascomycota</taxon>
        <taxon>Pezizomycotina</taxon>
        <taxon>Dothideomycetes</taxon>
        <taxon>Dothideomycetidae</taxon>
        <taxon>Mycosphaerellales</taxon>
        <taxon>Extremaceae</taxon>
        <taxon>Saxophila</taxon>
    </lineage>
</organism>
<dbReference type="EMBL" id="JAVRRT010000017">
    <property type="protein sequence ID" value="KAK5165227.1"/>
    <property type="molecule type" value="Genomic_DNA"/>
</dbReference>
<evidence type="ECO:0000313" key="10">
    <source>
        <dbReference type="Proteomes" id="UP001337655"/>
    </source>
</evidence>
<keyword evidence="2" id="KW-0862">Zinc</keyword>
<dbReference type="PANTHER" id="PTHR31313">
    <property type="entry name" value="TY1 ENHANCER ACTIVATOR"/>
    <property type="match status" value="1"/>
</dbReference>
<dbReference type="InterPro" id="IPR051615">
    <property type="entry name" value="Transcr_Regulatory_Elem"/>
</dbReference>
<protein>
    <recommendedName>
        <fullName evidence="8">Xylanolytic transcriptional activator regulatory domain-containing protein</fullName>
    </recommendedName>
</protein>
<feature type="domain" description="Xylanolytic transcriptional activator regulatory" evidence="8">
    <location>
        <begin position="320"/>
        <end position="399"/>
    </location>
</feature>
<feature type="compositionally biased region" description="Polar residues" evidence="7">
    <location>
        <begin position="666"/>
        <end position="716"/>
    </location>
</feature>
<dbReference type="SMART" id="SM00906">
    <property type="entry name" value="Fungal_trans"/>
    <property type="match status" value="1"/>
</dbReference>
<reference evidence="9 10" key="1">
    <citation type="submission" date="2023-08" db="EMBL/GenBank/DDBJ databases">
        <title>Black Yeasts Isolated from many extreme environments.</title>
        <authorList>
            <person name="Coleine C."/>
            <person name="Stajich J.E."/>
            <person name="Selbmann L."/>
        </authorList>
    </citation>
    <scope>NUCLEOTIDE SEQUENCE [LARGE SCALE GENOMIC DNA]</scope>
    <source>
        <strain evidence="9 10">CCFEE 5935</strain>
    </source>
</reference>
<feature type="compositionally biased region" description="Basic and acidic residues" evidence="7">
    <location>
        <begin position="62"/>
        <end position="71"/>
    </location>
</feature>
<keyword evidence="6" id="KW-0539">Nucleus</keyword>